<dbReference type="InterPro" id="IPR036526">
    <property type="entry name" value="C-N_Hydrolase_sf"/>
</dbReference>
<dbReference type="PANTHER" id="PTHR23088">
    <property type="entry name" value="NITRILASE-RELATED"/>
    <property type="match status" value="1"/>
</dbReference>
<dbReference type="Proteomes" id="UP000194841">
    <property type="component" value="Unassembled WGS sequence"/>
</dbReference>
<dbReference type="PROSITE" id="PS01227">
    <property type="entry name" value="UPF0012"/>
    <property type="match status" value="1"/>
</dbReference>
<accession>A0A244CPE4</accession>
<protein>
    <submittedName>
        <fullName evidence="4">Amidohydrolase</fullName>
    </submittedName>
</protein>
<dbReference type="Gene3D" id="3.60.110.10">
    <property type="entry name" value="Carbon-nitrogen hydrolase"/>
    <property type="match status" value="1"/>
</dbReference>
<dbReference type="PANTHER" id="PTHR23088:SF27">
    <property type="entry name" value="DEAMINATED GLUTATHIONE AMIDASE"/>
    <property type="match status" value="1"/>
</dbReference>
<dbReference type="GO" id="GO:0016811">
    <property type="term" value="F:hydrolase activity, acting on carbon-nitrogen (but not peptide) bonds, in linear amides"/>
    <property type="evidence" value="ECO:0007669"/>
    <property type="project" value="InterPro"/>
</dbReference>
<organism evidence="4 5">
    <name type="scientific">Pseudoalteromonas ulvae</name>
    <dbReference type="NCBI Taxonomy" id="107327"/>
    <lineage>
        <taxon>Bacteria</taxon>
        <taxon>Pseudomonadati</taxon>
        <taxon>Pseudomonadota</taxon>
        <taxon>Gammaproteobacteria</taxon>
        <taxon>Alteromonadales</taxon>
        <taxon>Pseudoalteromonadaceae</taxon>
        <taxon>Pseudoalteromonas</taxon>
    </lineage>
</organism>
<evidence type="ECO:0000256" key="2">
    <source>
        <dbReference type="ARBA" id="ARBA00022801"/>
    </source>
</evidence>
<keyword evidence="5" id="KW-1185">Reference proteome</keyword>
<dbReference type="InterPro" id="IPR045254">
    <property type="entry name" value="Nit1/2_C-N_Hydrolase"/>
</dbReference>
<dbReference type="Pfam" id="PF00795">
    <property type="entry name" value="CN_hydrolase"/>
    <property type="match status" value="1"/>
</dbReference>
<reference evidence="4 5" key="1">
    <citation type="submission" date="2017-02" db="EMBL/GenBank/DDBJ databases">
        <title>Pseudoalteromonas ulvae TC14 Genome.</title>
        <authorList>
            <person name="Molmeret M."/>
        </authorList>
    </citation>
    <scope>NUCLEOTIDE SEQUENCE [LARGE SCALE GENOMIC DNA]</scope>
    <source>
        <strain evidence="4">TC14</strain>
    </source>
</reference>
<dbReference type="InterPro" id="IPR001110">
    <property type="entry name" value="UPF0012_CS"/>
</dbReference>
<sequence length="275" mass="30330">MIIACLQMTSCPDVTQNMDELKQQCLNLPKERPLLLCLPEGFACFAGAADANLQLASNGQAEGIIKQISALCQQYNIWISAGTIPLPASSSQHWAASLLFNAQGEIVGRYHKMHLFDVEVADGTGQYRESRYTAAGNKVVVVDSPFGKIGLSVCYDVRFPALYNKMRLQGAEIVLVPSAFTCPTGEAHWHTLLRARAIENQCYVVAAAQVGEHGHGRHTYGHSVIISPWGDIMAENKKHCGLIYHTLDRSMLAQIRAKMPIISHTKFTCELKNEF</sequence>
<proteinExistence type="inferred from homology"/>
<feature type="domain" description="CN hydrolase" evidence="3">
    <location>
        <begin position="1"/>
        <end position="249"/>
    </location>
</feature>
<evidence type="ECO:0000259" key="3">
    <source>
        <dbReference type="PROSITE" id="PS50263"/>
    </source>
</evidence>
<dbReference type="OrthoDB" id="9811121at2"/>
<dbReference type="RefSeq" id="WP_086744073.1">
    <property type="nucleotide sequence ID" value="NZ_MWPV01000003.1"/>
</dbReference>
<dbReference type="EMBL" id="MWPV01000003">
    <property type="protein sequence ID" value="OUL57491.1"/>
    <property type="molecule type" value="Genomic_DNA"/>
</dbReference>
<dbReference type="InterPro" id="IPR003010">
    <property type="entry name" value="C-N_Hydrolase"/>
</dbReference>
<gene>
    <name evidence="4" type="ORF">B1199_10465</name>
</gene>
<evidence type="ECO:0000256" key="1">
    <source>
        <dbReference type="ARBA" id="ARBA00010613"/>
    </source>
</evidence>
<dbReference type="AlphaFoldDB" id="A0A244CPE4"/>
<dbReference type="PROSITE" id="PS50263">
    <property type="entry name" value="CN_HYDROLASE"/>
    <property type="match status" value="1"/>
</dbReference>
<keyword evidence="2 4" id="KW-0378">Hydrolase</keyword>
<dbReference type="SUPFAM" id="SSF56317">
    <property type="entry name" value="Carbon-nitrogen hydrolase"/>
    <property type="match status" value="1"/>
</dbReference>
<evidence type="ECO:0000313" key="4">
    <source>
        <dbReference type="EMBL" id="OUL57491.1"/>
    </source>
</evidence>
<name>A0A244CPE4_PSEDV</name>
<dbReference type="CDD" id="cd07572">
    <property type="entry name" value="nit"/>
    <property type="match status" value="1"/>
</dbReference>
<evidence type="ECO:0000313" key="5">
    <source>
        <dbReference type="Proteomes" id="UP000194841"/>
    </source>
</evidence>
<comment type="similarity">
    <text evidence="1">Belongs to the carbon-nitrogen hydrolase superfamily. NIT1/NIT2 family.</text>
</comment>
<comment type="caution">
    <text evidence="4">The sequence shown here is derived from an EMBL/GenBank/DDBJ whole genome shotgun (WGS) entry which is preliminary data.</text>
</comment>